<organism evidence="1 2">
    <name type="scientific">Helicobacter didelphidarum</name>
    <dbReference type="NCBI Taxonomy" id="2040648"/>
    <lineage>
        <taxon>Bacteria</taxon>
        <taxon>Pseudomonadati</taxon>
        <taxon>Campylobacterota</taxon>
        <taxon>Epsilonproteobacteria</taxon>
        <taxon>Campylobacterales</taxon>
        <taxon>Helicobacteraceae</taxon>
        <taxon>Helicobacter</taxon>
    </lineage>
</organism>
<accession>A0A3D8IGX8</accession>
<dbReference type="PANTHER" id="PTHR30283">
    <property type="entry name" value="PEROXIDE STRESS RESPONSE PROTEIN YAAA"/>
    <property type="match status" value="1"/>
</dbReference>
<dbReference type="GO" id="GO:0033194">
    <property type="term" value="P:response to hydroperoxide"/>
    <property type="evidence" value="ECO:0007669"/>
    <property type="project" value="TreeGrafter"/>
</dbReference>
<dbReference type="AlphaFoldDB" id="A0A3D8IGX8"/>
<dbReference type="InterPro" id="IPR005583">
    <property type="entry name" value="YaaA"/>
</dbReference>
<sequence>MGFIVFFSPSEDKVISQADKDFSLSRMQIQHQQDSKNDTIKYCQDKQIKILNKNGYFSNAPQVDFLASLWKNRYLHGYREQILESYLDTLRQILTKHDKILLKEVYGAKNFTPKNEMELNLALQQNTTLQAIERYCGVAFQALNFTSLSEESKDFICNHVYIFSNLFGVICARDKIPFYKLKQGAKIPYLNLAKVYEPFLPLLDDFLSQTLPNPQDFIIDLRASIYTKIFTPKQQNFFFEFQKENKIVSHYSKFYRGVILRLLSQQSQWRDSQNIDFETALVFFSTIEHENLRLHSITQKKTTTIVKYDIL</sequence>
<dbReference type="Proteomes" id="UP000256379">
    <property type="component" value="Unassembled WGS sequence"/>
</dbReference>
<dbReference type="EMBL" id="NXLQ01000019">
    <property type="protein sequence ID" value="RDU64235.1"/>
    <property type="molecule type" value="Genomic_DNA"/>
</dbReference>
<proteinExistence type="predicted"/>
<dbReference type="OrthoDB" id="3210767at2"/>
<dbReference type="RefSeq" id="WP_115543460.1">
    <property type="nucleotide sequence ID" value="NZ_NXLQ01000019.1"/>
</dbReference>
<name>A0A3D8IGX8_9HELI</name>
<gene>
    <name evidence="1" type="ORF">CQA53_07875</name>
</gene>
<comment type="caution">
    <text evidence="1">The sequence shown here is derived from an EMBL/GenBank/DDBJ whole genome shotgun (WGS) entry which is preliminary data.</text>
</comment>
<reference evidence="1 2" key="1">
    <citation type="submission" date="2018-04" db="EMBL/GenBank/DDBJ databases">
        <title>Novel Campyloabacter and Helicobacter Species and Strains.</title>
        <authorList>
            <person name="Mannion A.J."/>
            <person name="Shen Z."/>
            <person name="Fox J.G."/>
        </authorList>
    </citation>
    <scope>NUCLEOTIDE SEQUENCE [LARGE SCALE GENOMIC DNA]</scope>
    <source>
        <strain evidence="1 2">MIT 17-337</strain>
    </source>
</reference>
<protein>
    <submittedName>
        <fullName evidence="1">Peroxide stress protein YaaA</fullName>
    </submittedName>
</protein>
<dbReference type="PANTHER" id="PTHR30283:SF4">
    <property type="entry name" value="PEROXIDE STRESS RESISTANCE PROTEIN YAAA"/>
    <property type="match status" value="1"/>
</dbReference>
<evidence type="ECO:0000313" key="2">
    <source>
        <dbReference type="Proteomes" id="UP000256379"/>
    </source>
</evidence>
<evidence type="ECO:0000313" key="1">
    <source>
        <dbReference type="EMBL" id="RDU64235.1"/>
    </source>
</evidence>
<dbReference type="Pfam" id="PF03883">
    <property type="entry name" value="H2O2_YaaD"/>
    <property type="match status" value="1"/>
</dbReference>
<keyword evidence="2" id="KW-1185">Reference proteome</keyword>
<dbReference type="GO" id="GO:0005829">
    <property type="term" value="C:cytosol"/>
    <property type="evidence" value="ECO:0007669"/>
    <property type="project" value="TreeGrafter"/>
</dbReference>